<proteinExistence type="predicted"/>
<accession>A0A1D1URP0</accession>
<dbReference type="Proteomes" id="UP000186922">
    <property type="component" value="Unassembled WGS sequence"/>
</dbReference>
<organism evidence="1 2">
    <name type="scientific">Ramazzottius varieornatus</name>
    <name type="common">Water bear</name>
    <name type="synonym">Tardigrade</name>
    <dbReference type="NCBI Taxonomy" id="947166"/>
    <lineage>
        <taxon>Eukaryota</taxon>
        <taxon>Metazoa</taxon>
        <taxon>Ecdysozoa</taxon>
        <taxon>Tardigrada</taxon>
        <taxon>Eutardigrada</taxon>
        <taxon>Parachela</taxon>
        <taxon>Hypsibioidea</taxon>
        <taxon>Ramazzottiidae</taxon>
        <taxon>Ramazzottius</taxon>
    </lineage>
</organism>
<gene>
    <name evidence="1" type="primary">RvY_04244</name>
    <name evidence="1" type="synonym">RvY_04244.2</name>
    <name evidence="1" type="ORF">RvY_04244-2</name>
</gene>
<dbReference type="AlphaFoldDB" id="A0A1D1URP0"/>
<comment type="caution">
    <text evidence="1">The sequence shown here is derived from an EMBL/GenBank/DDBJ whole genome shotgun (WGS) entry which is preliminary data.</text>
</comment>
<sequence length="156" mass="17021">MLQGPENASVVLESNINPETSKCQELASRPCNIVTSQYPVNCSSLIQQAHAMTRATAAHASTLPKRRVFLELWYIRDQISNMNAKQTDMGRSASVKASVPLRTAASSRILLQRLVNAFVTNTSVPNGTTPSSANVRILVDGTNLIVNWCLPDCSFM</sequence>
<reference evidence="1 2" key="1">
    <citation type="journal article" date="2016" name="Nat. Commun.">
        <title>Extremotolerant tardigrade genome and improved radiotolerance of human cultured cells by tardigrade-unique protein.</title>
        <authorList>
            <person name="Hashimoto T."/>
            <person name="Horikawa D.D."/>
            <person name="Saito Y."/>
            <person name="Kuwahara H."/>
            <person name="Kozuka-Hata H."/>
            <person name="Shin-I T."/>
            <person name="Minakuchi Y."/>
            <person name="Ohishi K."/>
            <person name="Motoyama A."/>
            <person name="Aizu T."/>
            <person name="Enomoto A."/>
            <person name="Kondo K."/>
            <person name="Tanaka S."/>
            <person name="Hara Y."/>
            <person name="Koshikawa S."/>
            <person name="Sagara H."/>
            <person name="Miura T."/>
            <person name="Yokobori S."/>
            <person name="Miyagawa K."/>
            <person name="Suzuki Y."/>
            <person name="Kubo T."/>
            <person name="Oyama M."/>
            <person name="Kohara Y."/>
            <person name="Fujiyama A."/>
            <person name="Arakawa K."/>
            <person name="Katayama T."/>
            <person name="Toyoda A."/>
            <person name="Kunieda T."/>
        </authorList>
    </citation>
    <scope>NUCLEOTIDE SEQUENCE [LARGE SCALE GENOMIC DNA]</scope>
    <source>
        <strain evidence="1 2">YOKOZUNA-1</strain>
    </source>
</reference>
<evidence type="ECO:0000313" key="1">
    <source>
        <dbReference type="EMBL" id="GAU92121.1"/>
    </source>
</evidence>
<name>A0A1D1URP0_RAMVA</name>
<keyword evidence="2" id="KW-1185">Reference proteome</keyword>
<evidence type="ECO:0000313" key="2">
    <source>
        <dbReference type="Proteomes" id="UP000186922"/>
    </source>
</evidence>
<dbReference type="EMBL" id="BDGG01000002">
    <property type="protein sequence ID" value="GAU92121.1"/>
    <property type="molecule type" value="Genomic_DNA"/>
</dbReference>
<protein>
    <submittedName>
        <fullName evidence="1">Uncharacterized protein</fullName>
    </submittedName>
</protein>